<evidence type="ECO:0000256" key="3">
    <source>
        <dbReference type="SAM" id="Phobius"/>
    </source>
</evidence>
<feature type="transmembrane region" description="Helical" evidence="3">
    <location>
        <begin position="183"/>
        <end position="200"/>
    </location>
</feature>
<comment type="caution">
    <text evidence="4">The sequence shown here is derived from an EMBL/GenBank/DDBJ whole genome shotgun (WGS) entry which is preliminary data.</text>
</comment>
<dbReference type="EMBL" id="CAJVPK010000817">
    <property type="protein sequence ID" value="CAG8551444.1"/>
    <property type="molecule type" value="Genomic_DNA"/>
</dbReference>
<dbReference type="OrthoDB" id="10537197at2759"/>
<keyword evidence="3" id="KW-0812">Transmembrane</keyword>
<name>A0A9N9B5G7_9GLOM</name>
<evidence type="ECO:0000313" key="4">
    <source>
        <dbReference type="EMBL" id="CAG8551444.1"/>
    </source>
</evidence>
<keyword evidence="1" id="KW-0175">Coiled coil</keyword>
<feature type="coiled-coil region" evidence="1">
    <location>
        <begin position="209"/>
        <end position="244"/>
    </location>
</feature>
<organism evidence="4 5">
    <name type="scientific">Diversispora eburnea</name>
    <dbReference type="NCBI Taxonomy" id="1213867"/>
    <lineage>
        <taxon>Eukaryota</taxon>
        <taxon>Fungi</taxon>
        <taxon>Fungi incertae sedis</taxon>
        <taxon>Mucoromycota</taxon>
        <taxon>Glomeromycotina</taxon>
        <taxon>Glomeromycetes</taxon>
        <taxon>Diversisporales</taxon>
        <taxon>Diversisporaceae</taxon>
        <taxon>Diversispora</taxon>
    </lineage>
</organism>
<evidence type="ECO:0000256" key="2">
    <source>
        <dbReference type="SAM" id="MobiDB-lite"/>
    </source>
</evidence>
<feature type="transmembrane region" description="Helical" evidence="3">
    <location>
        <begin position="152"/>
        <end position="171"/>
    </location>
</feature>
<keyword evidence="3" id="KW-0472">Membrane</keyword>
<evidence type="ECO:0000313" key="5">
    <source>
        <dbReference type="Proteomes" id="UP000789706"/>
    </source>
</evidence>
<evidence type="ECO:0000256" key="1">
    <source>
        <dbReference type="SAM" id="Coils"/>
    </source>
</evidence>
<protein>
    <submittedName>
        <fullName evidence="4">2014_t:CDS:1</fullName>
    </submittedName>
</protein>
<reference evidence="4" key="1">
    <citation type="submission" date="2021-06" db="EMBL/GenBank/DDBJ databases">
        <authorList>
            <person name="Kallberg Y."/>
            <person name="Tangrot J."/>
            <person name="Rosling A."/>
        </authorList>
    </citation>
    <scope>NUCLEOTIDE SEQUENCE</scope>
    <source>
        <strain evidence="4">AZ414A</strain>
    </source>
</reference>
<keyword evidence="3" id="KW-1133">Transmembrane helix</keyword>
<feature type="region of interest" description="Disordered" evidence="2">
    <location>
        <begin position="298"/>
        <end position="320"/>
    </location>
</feature>
<keyword evidence="5" id="KW-1185">Reference proteome</keyword>
<dbReference type="AlphaFoldDB" id="A0A9N9B5G7"/>
<proteinExistence type="predicted"/>
<sequence length="423" mass="48870">MTNISDDQLRKVVISKSNAEVESANVDSGDEEEGEAIESIEVQEIKEAVFLLFQNFRECKTTTQDKQDKILNTKCKEINDKSTEIYSNFDYSIRISKKLRSHSIDILNSSDTDTRNSVDNIDTKNNLIDKRNNEIIEHKEKKEIHESISPRLKILGSIFIVLAFLILFFLYPNPNDSIREDVLLFAKGFFLISVGFGFSLSSSHHESKVTETEEDLEQIKKFLEESNKDDVEKVEEKLSNLIKQLGIMYKYWKKNQKNLKELISEPNPQLSKEKWEFIKQQCETYVQDVEQMMNKNNRLREIDSSNESESSGSRNDENNTEDCLRTIAKKAKVRISSRFRLPVDKLDMNKRMIHRRLANSCEAFSPNWTVESNVICVVGDAELPSDQYWVKIEYVGIALSDSINPFYRNSKYGIASIPATPQK</sequence>
<gene>
    <name evidence="4" type="ORF">DEBURN_LOCUS7119</name>
</gene>
<dbReference type="Proteomes" id="UP000789706">
    <property type="component" value="Unassembled WGS sequence"/>
</dbReference>
<accession>A0A9N9B5G7</accession>